<dbReference type="AlphaFoldDB" id="A0A4C1WG07"/>
<reference evidence="1 2" key="1">
    <citation type="journal article" date="2019" name="Commun. Biol.">
        <title>The bagworm genome reveals a unique fibroin gene that provides high tensile strength.</title>
        <authorList>
            <person name="Kono N."/>
            <person name="Nakamura H."/>
            <person name="Ohtoshi R."/>
            <person name="Tomita M."/>
            <person name="Numata K."/>
            <person name="Arakawa K."/>
        </authorList>
    </citation>
    <scope>NUCLEOTIDE SEQUENCE [LARGE SCALE GENOMIC DNA]</scope>
</reference>
<proteinExistence type="predicted"/>
<evidence type="ECO:0000313" key="2">
    <source>
        <dbReference type="Proteomes" id="UP000299102"/>
    </source>
</evidence>
<dbReference type="Proteomes" id="UP000299102">
    <property type="component" value="Unassembled WGS sequence"/>
</dbReference>
<dbReference type="EMBL" id="BGZK01000537">
    <property type="protein sequence ID" value="GBP49084.1"/>
    <property type="molecule type" value="Genomic_DNA"/>
</dbReference>
<accession>A0A4C1WG07</accession>
<gene>
    <name evidence="1" type="ORF">EVAR_26792_1</name>
</gene>
<evidence type="ECO:0000313" key="1">
    <source>
        <dbReference type="EMBL" id="GBP49084.1"/>
    </source>
</evidence>
<name>A0A4C1WG07_EUMVA</name>
<sequence length="179" mass="20221">MKPAKLGARTSRPSPFIAMTFMIHVTAHAYEIFNGSFLVFVDRLTISQEWRFANLDRRNNTSEHYMSMEVQSFTSDMPTQLDKFGSDNSTGGSALHDVVKYAYPSNSVEHQLPVVNFQLRLPRYTIVEQYGANGGSRSSSSLQINWWGVSGYGDPASLSVYETHGNRFPLNRARFVQNL</sequence>
<organism evidence="1 2">
    <name type="scientific">Eumeta variegata</name>
    <name type="common">Bagworm moth</name>
    <name type="synonym">Eumeta japonica</name>
    <dbReference type="NCBI Taxonomy" id="151549"/>
    <lineage>
        <taxon>Eukaryota</taxon>
        <taxon>Metazoa</taxon>
        <taxon>Ecdysozoa</taxon>
        <taxon>Arthropoda</taxon>
        <taxon>Hexapoda</taxon>
        <taxon>Insecta</taxon>
        <taxon>Pterygota</taxon>
        <taxon>Neoptera</taxon>
        <taxon>Endopterygota</taxon>
        <taxon>Lepidoptera</taxon>
        <taxon>Glossata</taxon>
        <taxon>Ditrysia</taxon>
        <taxon>Tineoidea</taxon>
        <taxon>Psychidae</taxon>
        <taxon>Oiketicinae</taxon>
        <taxon>Eumeta</taxon>
    </lineage>
</organism>
<keyword evidence="2" id="KW-1185">Reference proteome</keyword>
<comment type="caution">
    <text evidence="1">The sequence shown here is derived from an EMBL/GenBank/DDBJ whole genome shotgun (WGS) entry which is preliminary data.</text>
</comment>
<protein>
    <submittedName>
        <fullName evidence="1">Uncharacterized protein</fullName>
    </submittedName>
</protein>